<keyword evidence="2" id="KW-1185">Reference proteome</keyword>
<comment type="caution">
    <text evidence="1">The sequence shown here is derived from an EMBL/GenBank/DDBJ whole genome shotgun (WGS) entry which is preliminary data.</text>
</comment>
<feature type="non-terminal residue" evidence="1">
    <location>
        <position position="135"/>
    </location>
</feature>
<dbReference type="Proteomes" id="UP001153148">
    <property type="component" value="Unassembled WGS sequence"/>
</dbReference>
<dbReference type="EMBL" id="CAJPIN010007485">
    <property type="protein sequence ID" value="CAG2058521.1"/>
    <property type="molecule type" value="Genomic_DNA"/>
</dbReference>
<reference evidence="1" key="1">
    <citation type="submission" date="2021-03" db="EMBL/GenBank/DDBJ databases">
        <authorList>
            <person name="Tran Van P."/>
        </authorList>
    </citation>
    <scope>NUCLEOTIDE SEQUENCE</scope>
</reference>
<gene>
    <name evidence="1" type="ORF">TPAB3V08_LOCUS5490</name>
</gene>
<evidence type="ECO:0000313" key="2">
    <source>
        <dbReference type="Proteomes" id="UP001153148"/>
    </source>
</evidence>
<sequence length="135" mass="15121">MAETTLAQYNLKNNTATIQHYLNSTDSAAACTLSMLPAHYQHDLHCHSTEQTGHFTVTNSAAACTLSMLPAHYQHDLHSHSTEYLCYKLLLRRLFYSMDKDELPPHWDRDLLFGLDDSSGNSDSDAGFDSDVSPN</sequence>
<protein>
    <submittedName>
        <fullName evidence="1">Uncharacterized protein</fullName>
    </submittedName>
</protein>
<proteinExistence type="predicted"/>
<name>A0ABN7NRR7_TIMPD</name>
<accession>A0ABN7NRR7</accession>
<organism evidence="1 2">
    <name type="scientific">Timema podura</name>
    <name type="common">Walking stick</name>
    <dbReference type="NCBI Taxonomy" id="61482"/>
    <lineage>
        <taxon>Eukaryota</taxon>
        <taxon>Metazoa</taxon>
        <taxon>Ecdysozoa</taxon>
        <taxon>Arthropoda</taxon>
        <taxon>Hexapoda</taxon>
        <taxon>Insecta</taxon>
        <taxon>Pterygota</taxon>
        <taxon>Neoptera</taxon>
        <taxon>Polyneoptera</taxon>
        <taxon>Phasmatodea</taxon>
        <taxon>Timematodea</taxon>
        <taxon>Timematoidea</taxon>
        <taxon>Timematidae</taxon>
        <taxon>Timema</taxon>
    </lineage>
</organism>
<evidence type="ECO:0000313" key="1">
    <source>
        <dbReference type="EMBL" id="CAG2058521.1"/>
    </source>
</evidence>